<dbReference type="SUPFAM" id="SSF52206">
    <property type="entry name" value="Hypothetical protein MTH538"/>
    <property type="match status" value="1"/>
</dbReference>
<dbReference type="Proteomes" id="UP000092651">
    <property type="component" value="Unassembled WGS sequence"/>
</dbReference>
<evidence type="ECO:0000313" key="2">
    <source>
        <dbReference type="EMBL" id="OCA76360.1"/>
    </source>
</evidence>
<dbReference type="InterPro" id="IPR036490">
    <property type="entry name" value="ThsB_TIR-like_sf"/>
</dbReference>
<dbReference type="EMBL" id="MAYH01000012">
    <property type="protein sequence ID" value="OCA76360.1"/>
    <property type="molecule type" value="Genomic_DNA"/>
</dbReference>
<keyword evidence="3" id="KW-1185">Reference proteome</keyword>
<name>A0A1B8ZXN3_9FLAO</name>
<evidence type="ECO:0000259" key="1">
    <source>
        <dbReference type="Pfam" id="PF08937"/>
    </source>
</evidence>
<dbReference type="AlphaFoldDB" id="A0A1B8ZXN3"/>
<dbReference type="Pfam" id="PF08937">
    <property type="entry name" value="ThsB_TIR"/>
    <property type="match status" value="1"/>
</dbReference>
<sequence>MAKDYKIFISHSWAHHDDLLALRNLLNSRGYFNVEFTEASKDVPINSPNASYIKARLRAKIQSSDIVLALAGIYASHSEWMPWELDTAKLYGIKIIGIIPRGQERISLEVLSRSVVDVRWNTESIVDAIRKYAN</sequence>
<gene>
    <name evidence="2" type="ORF">BBI01_06615</name>
</gene>
<organism evidence="2 3">
    <name type="scientific">Chryseobacterium artocarpi</name>
    <dbReference type="NCBI Taxonomy" id="1414727"/>
    <lineage>
        <taxon>Bacteria</taxon>
        <taxon>Pseudomonadati</taxon>
        <taxon>Bacteroidota</taxon>
        <taxon>Flavobacteriia</taxon>
        <taxon>Flavobacteriales</taxon>
        <taxon>Weeksellaceae</taxon>
        <taxon>Chryseobacterium group</taxon>
        <taxon>Chryseobacterium</taxon>
    </lineage>
</organism>
<feature type="domain" description="Thoeris protein ThsB TIR-like" evidence="1">
    <location>
        <begin position="8"/>
        <end position="104"/>
    </location>
</feature>
<protein>
    <recommendedName>
        <fullName evidence="1">Thoeris protein ThsB TIR-like domain-containing protein</fullName>
    </recommendedName>
</protein>
<reference evidence="2 3" key="1">
    <citation type="submission" date="2016-07" db="EMBL/GenBank/DDBJ databases">
        <authorList>
            <person name="Jeong J.-J."/>
            <person name="Kim D.W."/>
            <person name="Sang M.K."/>
            <person name="Choi I.-G."/>
            <person name="Kim K.D."/>
        </authorList>
    </citation>
    <scope>NUCLEOTIDE SEQUENCE [LARGE SCALE GENOMIC DNA]</scope>
    <source>
        <strain evidence="2 3">UTM-3</strain>
    </source>
</reference>
<dbReference type="InterPro" id="IPR015032">
    <property type="entry name" value="ThsB__TIR-like_domain"/>
</dbReference>
<dbReference type="RefSeq" id="WP_065394030.1">
    <property type="nucleotide sequence ID" value="NZ_MAYH01000012.1"/>
</dbReference>
<evidence type="ECO:0000313" key="3">
    <source>
        <dbReference type="Proteomes" id="UP000092651"/>
    </source>
</evidence>
<accession>A0A1B8ZXN3</accession>
<dbReference type="OrthoDB" id="9810385at2"/>
<proteinExistence type="predicted"/>
<comment type="caution">
    <text evidence="2">The sequence shown here is derived from an EMBL/GenBank/DDBJ whole genome shotgun (WGS) entry which is preliminary data.</text>
</comment>
<dbReference type="Gene3D" id="3.40.50.9200">
    <property type="entry name" value="Hypothetical protein MTH538"/>
    <property type="match status" value="1"/>
</dbReference>